<protein>
    <submittedName>
        <fullName evidence="1">Uncharacterized protein</fullName>
    </submittedName>
</protein>
<evidence type="ECO:0000313" key="2">
    <source>
        <dbReference type="Proteomes" id="UP000601435"/>
    </source>
</evidence>
<evidence type="ECO:0000313" key="1">
    <source>
        <dbReference type="EMBL" id="CAE7229271.1"/>
    </source>
</evidence>
<dbReference type="EMBL" id="CAJNJA010007808">
    <property type="protein sequence ID" value="CAE7229271.1"/>
    <property type="molecule type" value="Genomic_DNA"/>
</dbReference>
<sequence length="104" mass="10762">VLVDDEGVLRNADSKAPEGWLRAFATGGLLTARAGDALEEEGDPSDSDELVISVADAFEAANAQQRYGFVMRAMLLPPDPATWAVAAAGAKAATAVRTASEIDS</sequence>
<name>A0A812KL49_9DINO</name>
<accession>A0A812KL49</accession>
<reference evidence="1" key="1">
    <citation type="submission" date="2021-02" db="EMBL/GenBank/DDBJ databases">
        <authorList>
            <person name="Dougan E. K."/>
            <person name="Rhodes N."/>
            <person name="Thang M."/>
            <person name="Chan C."/>
        </authorList>
    </citation>
    <scope>NUCLEOTIDE SEQUENCE</scope>
</reference>
<gene>
    <name evidence="1" type="ORF">SNEC2469_LOCUS3438</name>
</gene>
<dbReference type="AlphaFoldDB" id="A0A812KL49"/>
<dbReference type="Proteomes" id="UP000601435">
    <property type="component" value="Unassembled WGS sequence"/>
</dbReference>
<feature type="non-terminal residue" evidence="1">
    <location>
        <position position="104"/>
    </location>
</feature>
<organism evidence="1 2">
    <name type="scientific">Symbiodinium necroappetens</name>
    <dbReference type="NCBI Taxonomy" id="1628268"/>
    <lineage>
        <taxon>Eukaryota</taxon>
        <taxon>Sar</taxon>
        <taxon>Alveolata</taxon>
        <taxon>Dinophyceae</taxon>
        <taxon>Suessiales</taxon>
        <taxon>Symbiodiniaceae</taxon>
        <taxon>Symbiodinium</taxon>
    </lineage>
</organism>
<keyword evidence="2" id="KW-1185">Reference proteome</keyword>
<comment type="caution">
    <text evidence="1">The sequence shown here is derived from an EMBL/GenBank/DDBJ whole genome shotgun (WGS) entry which is preliminary data.</text>
</comment>
<dbReference type="OrthoDB" id="440767at2759"/>
<proteinExistence type="predicted"/>